<evidence type="ECO:0000313" key="1">
    <source>
        <dbReference type="EMBL" id="MBR7791042.1"/>
    </source>
</evidence>
<evidence type="ECO:0008006" key="3">
    <source>
        <dbReference type="Google" id="ProtNLM"/>
    </source>
</evidence>
<dbReference type="Proteomes" id="UP000682982">
    <property type="component" value="Unassembled WGS sequence"/>
</dbReference>
<keyword evidence="2" id="KW-1185">Reference proteome</keyword>
<name>A0ABS5GY18_9BURK</name>
<reference evidence="1 2" key="1">
    <citation type="submission" date="2021-04" db="EMBL/GenBank/DDBJ databases">
        <title>novel species isolated from subtropical streams in China.</title>
        <authorList>
            <person name="Lu H."/>
        </authorList>
    </citation>
    <scope>NUCLEOTIDE SEQUENCE [LARGE SCALE GENOMIC DNA]</scope>
    <source>
        <strain evidence="1 2">FT147W</strain>
    </source>
</reference>
<accession>A0ABS5GY18</accession>
<comment type="caution">
    <text evidence="1">The sequence shown here is derived from an EMBL/GenBank/DDBJ whole genome shotgun (WGS) entry which is preliminary data.</text>
</comment>
<gene>
    <name evidence="1" type="ORF">KDM87_00415</name>
</gene>
<sequence>MNTSIPPRLVADALWLLTARSRGGNHWVSNAHCQIQTIEFGGHSHPVSLLEHSDWHECAASSPRSALLRAYRQRLKLSTSATARIADALSCLVYGPLSALMHTGKLDQAAVVANYLLPTNLYPAWDADDIQQMTTRLQTAHPQRPLMMPHLSAEVCPQLMQHLRNQGWKMIATRRVVLSDPQQSLQAGVWSEPDIEVVHQDQLTNSDLLELYALYLQHKAKQSHHLQTDFSFAFFELCLETGFVELTGLRWQGRWVGLLGTYTQTDSGWLTAPLMAWDQHLPLSVKPERLLHDLFVREAQQKQLRMHCSAELEIAPDCSHSAIEYTAIYDQHLQAHQKIANRWFSALFQQCVYRSS</sequence>
<dbReference type="RefSeq" id="WP_212677282.1">
    <property type="nucleotide sequence ID" value="NZ_JAGSPK010000001.1"/>
</dbReference>
<dbReference type="EMBL" id="JAGSPK010000001">
    <property type="protein sequence ID" value="MBR7791042.1"/>
    <property type="molecule type" value="Genomic_DNA"/>
</dbReference>
<organism evidence="1 2">
    <name type="scientific">Undibacterium rivi</name>
    <dbReference type="NCBI Taxonomy" id="2828729"/>
    <lineage>
        <taxon>Bacteria</taxon>
        <taxon>Pseudomonadati</taxon>
        <taxon>Pseudomonadota</taxon>
        <taxon>Betaproteobacteria</taxon>
        <taxon>Burkholderiales</taxon>
        <taxon>Oxalobacteraceae</taxon>
        <taxon>Undibacterium</taxon>
    </lineage>
</organism>
<protein>
    <recommendedName>
        <fullName evidence="3">BioF2-like acetyltransferase domain-containing protein</fullName>
    </recommendedName>
</protein>
<proteinExistence type="predicted"/>
<evidence type="ECO:0000313" key="2">
    <source>
        <dbReference type="Proteomes" id="UP000682982"/>
    </source>
</evidence>